<dbReference type="OrthoDB" id="10042731at2759"/>
<evidence type="ECO:0000256" key="2">
    <source>
        <dbReference type="ARBA" id="ARBA00022475"/>
    </source>
</evidence>
<dbReference type="SUPFAM" id="SSF81321">
    <property type="entry name" value="Family A G protein-coupled receptor-like"/>
    <property type="match status" value="1"/>
</dbReference>
<keyword evidence="2 11" id="KW-1003">Cell membrane</keyword>
<evidence type="ECO:0000256" key="5">
    <source>
        <dbReference type="ARBA" id="ARBA00022989"/>
    </source>
</evidence>
<dbReference type="GO" id="GO:0005886">
    <property type="term" value="C:plasma membrane"/>
    <property type="evidence" value="ECO:0007669"/>
    <property type="project" value="UniProtKB-SubCell"/>
</dbReference>
<dbReference type="Gene3D" id="1.20.1070.10">
    <property type="entry name" value="Rhodopsin 7-helix transmembrane proteins"/>
    <property type="match status" value="1"/>
</dbReference>
<dbReference type="Pfam" id="PF13853">
    <property type="entry name" value="7tm_4"/>
    <property type="match status" value="1"/>
</dbReference>
<name>A0A8J6E326_ELECQ</name>
<dbReference type="GO" id="GO:0004984">
    <property type="term" value="F:olfactory receptor activity"/>
    <property type="evidence" value="ECO:0007669"/>
    <property type="project" value="InterPro"/>
</dbReference>
<dbReference type="CDD" id="cd13954">
    <property type="entry name" value="7tmA_OR"/>
    <property type="match status" value="1"/>
</dbReference>
<dbReference type="Proteomes" id="UP000770717">
    <property type="component" value="Unassembled WGS sequence"/>
</dbReference>
<gene>
    <name evidence="13" type="ORF">GDO78_019367</name>
</gene>
<evidence type="ECO:0000313" key="14">
    <source>
        <dbReference type="Proteomes" id="UP000770717"/>
    </source>
</evidence>
<protein>
    <recommendedName>
        <fullName evidence="11">Olfactory receptor</fullName>
    </recommendedName>
</protein>
<keyword evidence="11" id="KW-0716">Sensory transduction</keyword>
<comment type="similarity">
    <text evidence="10">Belongs to the G-protein coupled receptor 1 family.</text>
</comment>
<comment type="subcellular location">
    <subcellularLocation>
        <location evidence="1 11">Cell membrane</location>
        <topology evidence="1 11">Multi-pass membrane protein</topology>
    </subcellularLocation>
</comment>
<evidence type="ECO:0000313" key="13">
    <source>
        <dbReference type="EMBL" id="KAG9460810.1"/>
    </source>
</evidence>
<dbReference type="GO" id="GO:0004930">
    <property type="term" value="F:G protein-coupled receptor activity"/>
    <property type="evidence" value="ECO:0007669"/>
    <property type="project" value="UniProtKB-KW"/>
</dbReference>
<evidence type="ECO:0000256" key="11">
    <source>
        <dbReference type="RuleBase" id="RU363047"/>
    </source>
</evidence>
<dbReference type="FunFam" id="1.20.1070.10:FF:000015">
    <property type="entry name" value="Olfactory receptor"/>
    <property type="match status" value="1"/>
</dbReference>
<feature type="transmembrane region" description="Helical" evidence="11">
    <location>
        <begin position="203"/>
        <end position="225"/>
    </location>
</feature>
<accession>A0A8J6E326</accession>
<evidence type="ECO:0000256" key="10">
    <source>
        <dbReference type="RuleBase" id="RU000688"/>
    </source>
</evidence>
<feature type="transmembrane region" description="Helical" evidence="11">
    <location>
        <begin position="101"/>
        <end position="120"/>
    </location>
</feature>
<evidence type="ECO:0000256" key="3">
    <source>
        <dbReference type="ARBA" id="ARBA00022692"/>
    </source>
</evidence>
<evidence type="ECO:0000256" key="8">
    <source>
        <dbReference type="ARBA" id="ARBA00023170"/>
    </source>
</evidence>
<dbReference type="InterPro" id="IPR017452">
    <property type="entry name" value="GPCR_Rhodpsn_7TM"/>
</dbReference>
<sequence>MLVKNETSIKYFYMLTFSGETRYKPLISIFFFWIYLVGVFVNCSIITVICLEVQLHKPMYLFICNLSIVDIFCTSVTVPKLLHMLLSGDHIVSFSQCYTQLYFFSAVATAETILLFIMAYDRYVAVCIPLHYNQILNQRNCTLITIGIWAAAFLNSLLFVGLSFKMSSCHSNIIHQFFCDAKSLTRTTCTTTPMFSEIEGIEIFIFAFIPFLSTCISYVNIFSVIFKMQSRESRRKAFSTCSSHITIITIYYGTSLTGYLIPPYSDILDSVFNIIYVTMIPMINPIIYSLQNSYVQSALLRFVKRMCFLKNRKELTHKVN</sequence>
<proteinExistence type="inferred from homology"/>
<keyword evidence="8 10" id="KW-0675">Receptor</keyword>
<keyword evidence="6 10" id="KW-0297">G-protein coupled receptor</keyword>
<feature type="transmembrane region" description="Helical" evidence="11">
    <location>
        <begin position="58"/>
        <end position="81"/>
    </location>
</feature>
<dbReference type="PRINTS" id="PR00245">
    <property type="entry name" value="OLFACTORYR"/>
</dbReference>
<feature type="domain" description="G-protein coupled receptors family 1 profile" evidence="12">
    <location>
        <begin position="41"/>
        <end position="288"/>
    </location>
</feature>
<dbReference type="InterPro" id="IPR000276">
    <property type="entry name" value="GPCR_Rhodpsn"/>
</dbReference>
<evidence type="ECO:0000256" key="6">
    <source>
        <dbReference type="ARBA" id="ARBA00023040"/>
    </source>
</evidence>
<feature type="transmembrane region" description="Helical" evidence="11">
    <location>
        <begin position="237"/>
        <end position="254"/>
    </location>
</feature>
<dbReference type="PROSITE" id="PS00237">
    <property type="entry name" value="G_PROTEIN_RECEP_F1_1"/>
    <property type="match status" value="1"/>
</dbReference>
<keyword evidence="9 10" id="KW-0807">Transducer</keyword>
<evidence type="ECO:0000256" key="9">
    <source>
        <dbReference type="ARBA" id="ARBA00023224"/>
    </source>
</evidence>
<feature type="transmembrane region" description="Helical" evidence="11">
    <location>
        <begin position="141"/>
        <end position="162"/>
    </location>
</feature>
<dbReference type="InterPro" id="IPR050516">
    <property type="entry name" value="Olfactory_GPCR"/>
</dbReference>
<dbReference type="PANTHER" id="PTHR26452">
    <property type="entry name" value="OLFACTORY RECEPTOR"/>
    <property type="match status" value="1"/>
</dbReference>
<feature type="transmembrane region" description="Helical" evidence="11">
    <location>
        <begin position="26"/>
        <end position="51"/>
    </location>
</feature>
<organism evidence="13 14">
    <name type="scientific">Eleutherodactylus coqui</name>
    <name type="common">Puerto Rican coqui</name>
    <dbReference type="NCBI Taxonomy" id="57060"/>
    <lineage>
        <taxon>Eukaryota</taxon>
        <taxon>Metazoa</taxon>
        <taxon>Chordata</taxon>
        <taxon>Craniata</taxon>
        <taxon>Vertebrata</taxon>
        <taxon>Euteleostomi</taxon>
        <taxon>Amphibia</taxon>
        <taxon>Batrachia</taxon>
        <taxon>Anura</taxon>
        <taxon>Neobatrachia</taxon>
        <taxon>Hyloidea</taxon>
        <taxon>Eleutherodactylidae</taxon>
        <taxon>Eleutherodactylinae</taxon>
        <taxon>Eleutherodactylus</taxon>
        <taxon>Eleutherodactylus</taxon>
    </lineage>
</organism>
<dbReference type="PRINTS" id="PR00237">
    <property type="entry name" value="GPCRRHODOPSN"/>
</dbReference>
<dbReference type="InterPro" id="IPR000725">
    <property type="entry name" value="Olfact_rcpt"/>
</dbReference>
<dbReference type="AlphaFoldDB" id="A0A8J6E326"/>
<keyword evidence="7 11" id="KW-0472">Membrane</keyword>
<keyword evidence="4 11" id="KW-0552">Olfaction</keyword>
<feature type="transmembrane region" description="Helical" evidence="11">
    <location>
        <begin position="274"/>
        <end position="295"/>
    </location>
</feature>
<evidence type="ECO:0000256" key="1">
    <source>
        <dbReference type="ARBA" id="ARBA00004651"/>
    </source>
</evidence>
<evidence type="ECO:0000256" key="4">
    <source>
        <dbReference type="ARBA" id="ARBA00022725"/>
    </source>
</evidence>
<keyword evidence="3 10" id="KW-0812">Transmembrane</keyword>
<reference evidence="13" key="1">
    <citation type="thesis" date="2020" institute="ProQuest LLC" country="789 East Eisenhower Parkway, Ann Arbor, MI, USA">
        <title>Comparative Genomics and Chromosome Evolution.</title>
        <authorList>
            <person name="Mudd A.B."/>
        </authorList>
    </citation>
    <scope>NUCLEOTIDE SEQUENCE</scope>
    <source>
        <strain evidence="13">HN-11 Male</strain>
        <tissue evidence="13">Kidney and liver</tissue>
    </source>
</reference>
<evidence type="ECO:0000256" key="7">
    <source>
        <dbReference type="ARBA" id="ARBA00023136"/>
    </source>
</evidence>
<keyword evidence="5 11" id="KW-1133">Transmembrane helix</keyword>
<dbReference type="EMBL" id="WNTK01038644">
    <property type="protein sequence ID" value="KAG9460810.1"/>
    <property type="molecule type" value="Genomic_DNA"/>
</dbReference>
<dbReference type="PROSITE" id="PS50262">
    <property type="entry name" value="G_PROTEIN_RECEP_F1_2"/>
    <property type="match status" value="1"/>
</dbReference>
<evidence type="ECO:0000259" key="12">
    <source>
        <dbReference type="PROSITE" id="PS50262"/>
    </source>
</evidence>
<comment type="caution">
    <text evidence="13">The sequence shown here is derived from an EMBL/GenBank/DDBJ whole genome shotgun (WGS) entry which is preliminary data.</text>
</comment>
<keyword evidence="14" id="KW-1185">Reference proteome</keyword>